<comment type="subcellular location">
    <subcellularLocation>
        <location evidence="1">Endomembrane system</location>
        <topology evidence="1">Multi-pass membrane protein</topology>
    </subcellularLocation>
</comment>
<evidence type="ECO:0000256" key="3">
    <source>
        <dbReference type="ARBA" id="ARBA00022989"/>
    </source>
</evidence>
<proteinExistence type="predicted"/>
<protein>
    <submittedName>
        <fullName evidence="6">Methyltransferase family protein</fullName>
        <ecNumber evidence="6">2.1.1.100</ecNumber>
        <ecNumber evidence="6">2.1.1.334</ecNumber>
    </submittedName>
</protein>
<evidence type="ECO:0000256" key="2">
    <source>
        <dbReference type="ARBA" id="ARBA00022692"/>
    </source>
</evidence>
<feature type="transmembrane region" description="Helical" evidence="5">
    <location>
        <begin position="102"/>
        <end position="127"/>
    </location>
</feature>
<sequence>MSERTDDAPSRIPWPPILLACAIAAGVLLGYAVPLPWFGSPLADLLFALGWLVALAAVLMEISAVRALQRAGTTFMANRGAAHLVTGGPYTFSRNPIYLGNVALLFAIGMISGMAWFFLTGLALAFATQKLAVEPEERHLALRFGKRYRDYQKKVRRWF</sequence>
<dbReference type="InterPro" id="IPR007318">
    <property type="entry name" value="Phopholipid_MeTrfase"/>
</dbReference>
<dbReference type="Proteomes" id="UP001589755">
    <property type="component" value="Unassembled WGS sequence"/>
</dbReference>
<keyword evidence="4 5" id="KW-0472">Membrane</keyword>
<evidence type="ECO:0000256" key="5">
    <source>
        <dbReference type="SAM" id="Phobius"/>
    </source>
</evidence>
<dbReference type="EC" id="2.1.1.334" evidence="6"/>
<feature type="transmembrane region" description="Helical" evidence="5">
    <location>
        <begin position="45"/>
        <end position="68"/>
    </location>
</feature>
<dbReference type="Pfam" id="PF04191">
    <property type="entry name" value="PEMT"/>
    <property type="match status" value="1"/>
</dbReference>
<reference evidence="6 7" key="1">
    <citation type="submission" date="2024-09" db="EMBL/GenBank/DDBJ databases">
        <authorList>
            <person name="Sun Q."/>
            <person name="Mori K."/>
        </authorList>
    </citation>
    <scope>NUCLEOTIDE SEQUENCE [LARGE SCALE GENOMIC DNA]</scope>
    <source>
        <strain evidence="6 7">CCM 8543</strain>
    </source>
</reference>
<evidence type="ECO:0000256" key="1">
    <source>
        <dbReference type="ARBA" id="ARBA00004127"/>
    </source>
</evidence>
<keyword evidence="6" id="KW-0808">Transferase</keyword>
<feature type="transmembrane region" description="Helical" evidence="5">
    <location>
        <begin position="12"/>
        <end position="33"/>
    </location>
</feature>
<keyword evidence="7" id="KW-1185">Reference proteome</keyword>
<dbReference type="EC" id="2.1.1.100" evidence="6"/>
<dbReference type="EMBL" id="JBHLXD010000002">
    <property type="protein sequence ID" value="MFC0207134.1"/>
    <property type="molecule type" value="Genomic_DNA"/>
</dbReference>
<comment type="caution">
    <text evidence="6">The sequence shown here is derived from an EMBL/GenBank/DDBJ whole genome shotgun (WGS) entry which is preliminary data.</text>
</comment>
<keyword evidence="2 5" id="KW-0812">Transmembrane</keyword>
<keyword evidence="6" id="KW-0489">Methyltransferase</keyword>
<name>A0ABV6D3B1_9HYPH</name>
<evidence type="ECO:0000313" key="6">
    <source>
        <dbReference type="EMBL" id="MFC0207134.1"/>
    </source>
</evidence>
<dbReference type="GO" id="GO:0032259">
    <property type="term" value="P:methylation"/>
    <property type="evidence" value="ECO:0007669"/>
    <property type="project" value="UniProtKB-KW"/>
</dbReference>
<dbReference type="PANTHER" id="PTHR12714">
    <property type="entry name" value="PROTEIN-S ISOPRENYLCYSTEINE O-METHYLTRANSFERASE"/>
    <property type="match status" value="1"/>
</dbReference>
<gene>
    <name evidence="6" type="ORF">ACFFJ2_01810</name>
</gene>
<dbReference type="GO" id="GO:0004671">
    <property type="term" value="F:protein C-terminal S-isoprenylcysteine carboxyl O-methyltransferase activity"/>
    <property type="evidence" value="ECO:0007669"/>
    <property type="project" value="UniProtKB-EC"/>
</dbReference>
<organism evidence="6 7">
    <name type="scientific">Chelativorans intermedius</name>
    <dbReference type="NCBI Taxonomy" id="515947"/>
    <lineage>
        <taxon>Bacteria</taxon>
        <taxon>Pseudomonadati</taxon>
        <taxon>Pseudomonadota</taxon>
        <taxon>Alphaproteobacteria</taxon>
        <taxon>Hyphomicrobiales</taxon>
        <taxon>Phyllobacteriaceae</taxon>
        <taxon>Chelativorans</taxon>
    </lineage>
</organism>
<dbReference type="Gene3D" id="1.20.120.1630">
    <property type="match status" value="1"/>
</dbReference>
<evidence type="ECO:0000256" key="4">
    <source>
        <dbReference type="ARBA" id="ARBA00023136"/>
    </source>
</evidence>
<dbReference type="RefSeq" id="WP_261520030.1">
    <property type="nucleotide sequence ID" value="NZ_JAODNW010000008.1"/>
</dbReference>
<evidence type="ECO:0000313" key="7">
    <source>
        <dbReference type="Proteomes" id="UP001589755"/>
    </source>
</evidence>
<dbReference type="PANTHER" id="PTHR12714:SF24">
    <property type="entry name" value="SLR1182 PROTEIN"/>
    <property type="match status" value="1"/>
</dbReference>
<accession>A0ABV6D3B1</accession>
<keyword evidence="3 5" id="KW-1133">Transmembrane helix</keyword>